<organism evidence="1">
    <name type="scientific">Timema genevievae</name>
    <name type="common">Walking stick</name>
    <dbReference type="NCBI Taxonomy" id="629358"/>
    <lineage>
        <taxon>Eukaryota</taxon>
        <taxon>Metazoa</taxon>
        <taxon>Ecdysozoa</taxon>
        <taxon>Arthropoda</taxon>
        <taxon>Hexapoda</taxon>
        <taxon>Insecta</taxon>
        <taxon>Pterygota</taxon>
        <taxon>Neoptera</taxon>
        <taxon>Polyneoptera</taxon>
        <taxon>Phasmatodea</taxon>
        <taxon>Timematodea</taxon>
        <taxon>Timematoidea</taxon>
        <taxon>Timematidae</taxon>
        <taxon>Timema</taxon>
    </lineage>
</organism>
<dbReference type="EMBL" id="OE855653">
    <property type="protein sequence ID" value="CAD7616695.1"/>
    <property type="molecule type" value="Genomic_DNA"/>
</dbReference>
<protein>
    <submittedName>
        <fullName evidence="1">Uncharacterized protein</fullName>
    </submittedName>
</protein>
<gene>
    <name evidence="1" type="ORF">TGEB3V08_LOCUS11740</name>
</gene>
<reference evidence="1" key="1">
    <citation type="submission" date="2020-11" db="EMBL/GenBank/DDBJ databases">
        <authorList>
            <person name="Tran Van P."/>
        </authorList>
    </citation>
    <scope>NUCLEOTIDE SEQUENCE</scope>
</reference>
<accession>A0A7R9K9R7</accession>
<evidence type="ECO:0000313" key="1">
    <source>
        <dbReference type="EMBL" id="CAD7616695.1"/>
    </source>
</evidence>
<dbReference type="AlphaFoldDB" id="A0A7R9K9R7"/>
<name>A0A7R9K9R7_TIMGE</name>
<sequence>MEESLRSEVLELKLKLKEQTVIVEEYKQTSHEMKLKVTAAELMRDEAMSEADSLQESLTKVRSQYTELDLKKNKEISLIHKQSHEKLTCSPCLSYIHCPCFSW</sequence>
<proteinExistence type="predicted"/>